<protein>
    <submittedName>
        <fullName evidence="2">Uncharacterized protein</fullName>
    </submittedName>
</protein>
<feature type="region of interest" description="Disordered" evidence="1">
    <location>
        <begin position="123"/>
        <end position="231"/>
    </location>
</feature>
<dbReference type="Proteomes" id="UP000078512">
    <property type="component" value="Unassembled WGS sequence"/>
</dbReference>
<feature type="compositionally biased region" description="Low complexity" evidence="1">
    <location>
        <begin position="142"/>
        <end position="159"/>
    </location>
</feature>
<dbReference type="OrthoDB" id="2441202at2759"/>
<gene>
    <name evidence="2" type="ORF">K457DRAFT_30055</name>
</gene>
<accession>A0A197K6S0</accession>
<reference evidence="2 3" key="1">
    <citation type="submission" date="2016-05" db="EMBL/GenBank/DDBJ databases">
        <title>Genome sequencing reveals origins of a unique bacterial endosymbiosis in the earliest lineages of terrestrial Fungi.</title>
        <authorList>
            <consortium name="DOE Joint Genome Institute"/>
            <person name="Uehling J."/>
            <person name="Gryganskyi A."/>
            <person name="Hameed K."/>
            <person name="Tschaplinski T."/>
            <person name="Misztal P."/>
            <person name="Wu S."/>
            <person name="Desiro A."/>
            <person name="Vande Pol N."/>
            <person name="Du Z.-Y."/>
            <person name="Zienkiewicz A."/>
            <person name="Zienkiewicz K."/>
            <person name="Morin E."/>
            <person name="Tisserant E."/>
            <person name="Splivallo R."/>
            <person name="Hainaut M."/>
            <person name="Henrissat B."/>
            <person name="Ohm R."/>
            <person name="Kuo A."/>
            <person name="Yan J."/>
            <person name="Lipzen A."/>
            <person name="Nolan M."/>
            <person name="Labutti K."/>
            <person name="Barry K."/>
            <person name="Goldstein A."/>
            <person name="Labbe J."/>
            <person name="Schadt C."/>
            <person name="Tuskan G."/>
            <person name="Grigoriev I."/>
            <person name="Martin F."/>
            <person name="Vilgalys R."/>
            <person name="Bonito G."/>
        </authorList>
    </citation>
    <scope>NUCLEOTIDE SEQUENCE [LARGE SCALE GENOMIC DNA]</scope>
    <source>
        <strain evidence="2 3">AG-77</strain>
    </source>
</reference>
<proteinExistence type="predicted"/>
<feature type="compositionally biased region" description="Polar residues" evidence="1">
    <location>
        <begin position="194"/>
        <end position="209"/>
    </location>
</feature>
<evidence type="ECO:0000313" key="2">
    <source>
        <dbReference type="EMBL" id="OAQ32406.1"/>
    </source>
</evidence>
<feature type="region of interest" description="Disordered" evidence="1">
    <location>
        <begin position="308"/>
        <end position="335"/>
    </location>
</feature>
<name>A0A197K6S0_9FUNG</name>
<feature type="compositionally biased region" description="Basic residues" evidence="1">
    <location>
        <begin position="323"/>
        <end position="333"/>
    </location>
</feature>
<organism evidence="2 3">
    <name type="scientific">Linnemannia elongata AG-77</name>
    <dbReference type="NCBI Taxonomy" id="1314771"/>
    <lineage>
        <taxon>Eukaryota</taxon>
        <taxon>Fungi</taxon>
        <taxon>Fungi incertae sedis</taxon>
        <taxon>Mucoromycota</taxon>
        <taxon>Mortierellomycotina</taxon>
        <taxon>Mortierellomycetes</taxon>
        <taxon>Mortierellales</taxon>
        <taxon>Mortierellaceae</taxon>
        <taxon>Linnemannia</taxon>
    </lineage>
</organism>
<feature type="compositionally biased region" description="Acidic residues" evidence="1">
    <location>
        <begin position="89"/>
        <end position="104"/>
    </location>
</feature>
<dbReference type="EMBL" id="KV442025">
    <property type="protein sequence ID" value="OAQ32406.1"/>
    <property type="molecule type" value="Genomic_DNA"/>
</dbReference>
<evidence type="ECO:0000313" key="3">
    <source>
        <dbReference type="Proteomes" id="UP000078512"/>
    </source>
</evidence>
<feature type="region of interest" description="Disordered" evidence="1">
    <location>
        <begin position="50"/>
        <end position="104"/>
    </location>
</feature>
<feature type="compositionally biased region" description="Low complexity" evidence="1">
    <location>
        <begin position="170"/>
        <end position="179"/>
    </location>
</feature>
<evidence type="ECO:0000256" key="1">
    <source>
        <dbReference type="SAM" id="MobiDB-lite"/>
    </source>
</evidence>
<feature type="compositionally biased region" description="Acidic residues" evidence="1">
    <location>
        <begin position="60"/>
        <end position="81"/>
    </location>
</feature>
<dbReference type="AlphaFoldDB" id="A0A197K6S0"/>
<feature type="compositionally biased region" description="Pro residues" evidence="1">
    <location>
        <begin position="160"/>
        <end position="169"/>
    </location>
</feature>
<sequence>MQLSKTEDPAVQRDIYEGMEVCFWFFSILSPYWKETDEKAKVLRDLLSSHVKKNKQQGPDDIDGDDDDQDEEGDDDDDGGDNESGGGGLEDDEGGDYSADDDGGAEQSLQDLMIADALLDLSSRPPREDYGWRRTASRSMPLSSQKAEAAASASSLPSTSPSPRPPPPLRLSRSGSSLSEYRRQRSGNHLLSPVSVTATTASQRRTTVPQYPPLPSASLQRTTEHSRHFASTTNYTINSAITSTTTTTMTSTITTTDTSITTDPTATIPMRFEDRVGRRQEEEGSVAGAGRRRHTVSTEASTFFKVDKTRIIPPPPPPETSLHHHHNHNHNHRQTTTWVGGGAYPDCNSLDETTLISLEKLCLSIEPPF</sequence>
<keyword evidence="3" id="KW-1185">Reference proteome</keyword>
<feature type="region of interest" description="Disordered" evidence="1">
    <location>
        <begin position="277"/>
        <end position="296"/>
    </location>
</feature>